<dbReference type="AlphaFoldDB" id="A0A428STB7"/>
<comment type="caution">
    <text evidence="1">The sequence shown here is derived from an EMBL/GenBank/DDBJ whole genome shotgun (WGS) entry which is preliminary data.</text>
</comment>
<keyword evidence="2" id="KW-1185">Reference proteome</keyword>
<proteinExistence type="predicted"/>
<organism evidence="1 2">
    <name type="scientific">Fusarium ambrosium</name>
    <dbReference type="NCBI Taxonomy" id="131363"/>
    <lineage>
        <taxon>Eukaryota</taxon>
        <taxon>Fungi</taxon>
        <taxon>Dikarya</taxon>
        <taxon>Ascomycota</taxon>
        <taxon>Pezizomycotina</taxon>
        <taxon>Sordariomycetes</taxon>
        <taxon>Hypocreomycetidae</taxon>
        <taxon>Hypocreales</taxon>
        <taxon>Nectriaceae</taxon>
        <taxon>Fusarium</taxon>
        <taxon>Fusarium solani species complex</taxon>
    </lineage>
</organism>
<evidence type="ECO:0000313" key="1">
    <source>
        <dbReference type="EMBL" id="RSL93034.1"/>
    </source>
</evidence>
<sequence>MIAITLDPQRTSTNHAQRQIGILIYRLTNYQRHSSGLPPHLGKKYYSVHKIVPHSRAHNHLSSGAHHQLCSRAHHQPSSGAHHDYARERITNYARERTTNRARERITNYPQERITNCPQERITNYVQASSNCGRVSRRVKGSRSVEW</sequence>
<dbReference type="EMBL" id="NIZV01000359">
    <property type="protein sequence ID" value="RSL93034.1"/>
    <property type="molecule type" value="Genomic_DNA"/>
</dbReference>
<accession>A0A428STB7</accession>
<name>A0A428STB7_9HYPO</name>
<protein>
    <submittedName>
        <fullName evidence="1">Uncharacterized protein</fullName>
    </submittedName>
</protein>
<gene>
    <name evidence="1" type="ORF">CDV31_014887</name>
</gene>
<evidence type="ECO:0000313" key="2">
    <source>
        <dbReference type="Proteomes" id="UP000288429"/>
    </source>
</evidence>
<reference evidence="1 2" key="1">
    <citation type="submission" date="2017-06" db="EMBL/GenBank/DDBJ databases">
        <title>Cmopartive genomic analysis of Ambrosia Fusariam Clade fungi.</title>
        <authorList>
            <person name="Stajich J.E."/>
            <person name="Carrillo J."/>
            <person name="Kijimoto T."/>
            <person name="Eskalen A."/>
            <person name="O'Donnell K."/>
            <person name="Kasson M."/>
        </authorList>
    </citation>
    <scope>NUCLEOTIDE SEQUENCE [LARGE SCALE GENOMIC DNA]</scope>
    <source>
        <strain evidence="1 2">NRRL 20438</strain>
    </source>
</reference>
<dbReference type="Proteomes" id="UP000288429">
    <property type="component" value="Unassembled WGS sequence"/>
</dbReference>